<accession>A0A1W1UZG6</accession>
<evidence type="ECO:0000313" key="1">
    <source>
        <dbReference type="EMBL" id="SMB86400.1"/>
    </source>
</evidence>
<dbReference type="AlphaFoldDB" id="A0A1W1UZG6"/>
<evidence type="ECO:0000313" key="2">
    <source>
        <dbReference type="Proteomes" id="UP000192582"/>
    </source>
</evidence>
<reference evidence="1 2" key="1">
    <citation type="submission" date="2017-04" db="EMBL/GenBank/DDBJ databases">
        <authorList>
            <person name="Afonso C.L."/>
            <person name="Miller P.J."/>
            <person name="Scott M.A."/>
            <person name="Spackman E."/>
            <person name="Goraichik I."/>
            <person name="Dimitrov K.M."/>
            <person name="Suarez D.L."/>
            <person name="Swayne D.E."/>
        </authorList>
    </citation>
    <scope>NUCLEOTIDE SEQUENCE [LARGE SCALE GENOMIC DNA]</scope>
    <source>
        <strain evidence="1 2">KR-140</strain>
    </source>
</reference>
<name>A0A1W1UZG6_9DEIO</name>
<gene>
    <name evidence="1" type="ORF">SAMN00790413_03798</name>
</gene>
<dbReference type="STRING" id="695939.SAMN00790413_03798"/>
<dbReference type="EMBL" id="FWWU01000008">
    <property type="protein sequence ID" value="SMB86400.1"/>
    <property type="molecule type" value="Genomic_DNA"/>
</dbReference>
<sequence length="42" mass="4520">MRYGEGISDVTCFAAVTAGRSHTGSTALLSFCIPKLLWGVFR</sequence>
<dbReference type="Proteomes" id="UP000192582">
    <property type="component" value="Unassembled WGS sequence"/>
</dbReference>
<keyword evidence="2" id="KW-1185">Reference proteome</keyword>
<organism evidence="1 2">
    <name type="scientific">Deinococcus hopiensis KR-140</name>
    <dbReference type="NCBI Taxonomy" id="695939"/>
    <lineage>
        <taxon>Bacteria</taxon>
        <taxon>Thermotogati</taxon>
        <taxon>Deinococcota</taxon>
        <taxon>Deinococci</taxon>
        <taxon>Deinococcales</taxon>
        <taxon>Deinococcaceae</taxon>
        <taxon>Deinococcus</taxon>
    </lineage>
</organism>
<proteinExistence type="predicted"/>
<protein>
    <submittedName>
        <fullName evidence="1">Uncharacterized protein</fullName>
    </submittedName>
</protein>